<feature type="compositionally biased region" description="Basic and acidic residues" evidence="6">
    <location>
        <begin position="617"/>
        <end position="630"/>
    </location>
</feature>
<dbReference type="PhylomeDB" id="A0A0G4G0F5"/>
<dbReference type="SUPFAM" id="SSF52540">
    <property type="entry name" value="P-loop containing nucleoside triphosphate hydrolases"/>
    <property type="match status" value="1"/>
</dbReference>
<dbReference type="InterPro" id="IPR006073">
    <property type="entry name" value="GTP-bd"/>
</dbReference>
<evidence type="ECO:0000256" key="2">
    <source>
        <dbReference type="ARBA" id="ARBA00022490"/>
    </source>
</evidence>
<evidence type="ECO:0000256" key="4">
    <source>
        <dbReference type="ARBA" id="ARBA00022801"/>
    </source>
</evidence>
<evidence type="ECO:0000256" key="1">
    <source>
        <dbReference type="ARBA" id="ARBA00004496"/>
    </source>
</evidence>
<dbReference type="EMBL" id="CDMZ01000773">
    <property type="protein sequence ID" value="CEM21169.1"/>
    <property type="molecule type" value="Genomic_DNA"/>
</dbReference>
<proteinExistence type="predicted"/>
<evidence type="ECO:0000256" key="5">
    <source>
        <dbReference type="ARBA" id="ARBA00023134"/>
    </source>
</evidence>
<feature type="compositionally biased region" description="Basic residues" evidence="6">
    <location>
        <begin position="735"/>
        <end position="744"/>
    </location>
</feature>
<keyword evidence="5" id="KW-0342">GTP-binding</keyword>
<dbReference type="GO" id="GO:0005829">
    <property type="term" value="C:cytosol"/>
    <property type="evidence" value="ECO:0007669"/>
    <property type="project" value="TreeGrafter"/>
</dbReference>
<dbReference type="Pfam" id="PF01926">
    <property type="entry name" value="MMR_HSR1"/>
    <property type="match status" value="1"/>
</dbReference>
<dbReference type="GO" id="GO:0003924">
    <property type="term" value="F:GTPase activity"/>
    <property type="evidence" value="ECO:0007669"/>
    <property type="project" value="InterPro"/>
</dbReference>
<name>A0A0G4G0F5_9ALVE</name>
<evidence type="ECO:0000313" key="8">
    <source>
        <dbReference type="EMBL" id="CEM21169.1"/>
    </source>
</evidence>
<dbReference type="PROSITE" id="PS51721">
    <property type="entry name" value="G_CP"/>
    <property type="match status" value="1"/>
</dbReference>
<dbReference type="GO" id="GO:0005525">
    <property type="term" value="F:GTP binding"/>
    <property type="evidence" value="ECO:0007669"/>
    <property type="project" value="UniProtKB-KW"/>
</dbReference>
<protein>
    <recommendedName>
        <fullName evidence="7">CP-type G domain-containing protein</fullName>
    </recommendedName>
</protein>
<evidence type="ECO:0000259" key="7">
    <source>
        <dbReference type="PROSITE" id="PS51721"/>
    </source>
</evidence>
<feature type="domain" description="CP-type G" evidence="7">
    <location>
        <begin position="166"/>
        <end position="390"/>
    </location>
</feature>
<feature type="region of interest" description="Disordered" evidence="6">
    <location>
        <begin position="497"/>
        <end position="773"/>
    </location>
</feature>
<dbReference type="InterPro" id="IPR027417">
    <property type="entry name" value="P-loop_NTPase"/>
</dbReference>
<gene>
    <name evidence="8" type="ORF">Cvel_506</name>
</gene>
<keyword evidence="3" id="KW-0547">Nucleotide-binding</keyword>
<reference evidence="8" key="1">
    <citation type="submission" date="2014-11" db="EMBL/GenBank/DDBJ databases">
        <authorList>
            <person name="Otto D Thomas"/>
            <person name="Naeem Raeece"/>
        </authorList>
    </citation>
    <scope>NUCLEOTIDE SEQUENCE</scope>
</reference>
<dbReference type="AlphaFoldDB" id="A0A0G4G0F5"/>
<keyword evidence="2" id="KW-0963">Cytoplasm</keyword>
<feature type="compositionally biased region" description="Acidic residues" evidence="6">
    <location>
        <begin position="693"/>
        <end position="716"/>
    </location>
</feature>
<dbReference type="Gene3D" id="3.40.50.300">
    <property type="entry name" value="P-loop containing nucleotide triphosphate hydrolases"/>
    <property type="match status" value="1"/>
</dbReference>
<feature type="compositionally biased region" description="Low complexity" evidence="6">
    <location>
        <begin position="527"/>
        <end position="546"/>
    </location>
</feature>
<dbReference type="InterPro" id="IPR023179">
    <property type="entry name" value="GTP-bd_ortho_bundle_sf"/>
</dbReference>
<dbReference type="InterPro" id="IPR030378">
    <property type="entry name" value="G_CP_dom"/>
</dbReference>
<comment type="subcellular location">
    <subcellularLocation>
        <location evidence="1">Cytoplasm</location>
    </subcellularLocation>
</comment>
<dbReference type="VEuPathDB" id="CryptoDB:Cvel_506"/>
<dbReference type="CDD" id="cd01857">
    <property type="entry name" value="HSR1_MMR1"/>
    <property type="match status" value="1"/>
</dbReference>
<organism evidence="8">
    <name type="scientific">Chromera velia CCMP2878</name>
    <dbReference type="NCBI Taxonomy" id="1169474"/>
    <lineage>
        <taxon>Eukaryota</taxon>
        <taxon>Sar</taxon>
        <taxon>Alveolata</taxon>
        <taxon>Colpodellida</taxon>
        <taxon>Chromeraceae</taxon>
        <taxon>Chromera</taxon>
    </lineage>
</organism>
<dbReference type="PANTHER" id="PTHR45709">
    <property type="entry name" value="LARGE SUBUNIT GTPASE 1 HOMOLOG-RELATED"/>
    <property type="match status" value="1"/>
</dbReference>
<dbReference type="Gene3D" id="1.10.1580.10">
    <property type="match status" value="1"/>
</dbReference>
<keyword evidence="4" id="KW-0378">Hydrolase</keyword>
<accession>A0A0G4G0F5</accession>
<evidence type="ECO:0000256" key="6">
    <source>
        <dbReference type="SAM" id="MobiDB-lite"/>
    </source>
</evidence>
<feature type="region of interest" description="Disordered" evidence="6">
    <location>
        <begin position="1"/>
        <end position="33"/>
    </location>
</feature>
<feature type="compositionally biased region" description="Polar residues" evidence="6">
    <location>
        <begin position="24"/>
        <end position="33"/>
    </location>
</feature>
<sequence length="773" mass="84354">MPRAKAKNLSGLGKSIMNDRQKKATGNRSCSSHHVTDMITSEASKAKSVLERNALDDYLATVLTAGDNFEVLKEREIIHMDDKKVITKPNRAAGAAGVNLDVKVPIPRRAVLLTGPNKDEKALSLTAEQLDSKEQHAFLKWRQTLAKMEEDEGFVMTPFEKNIEFWRQLWRVIEKSEVVVQILDGRNPLFFRCTDMERYVKEVDPEKEVVILINKADFLPREMRRKWAKFFADQGVSVVFFSALRELHAQGHFLPQEETGMLGDVQEAPGQNYGTSGHSREEAIGFGSLTREAPENDGTDVLDCESLLSTLMRMAERRRQMRGGGEEDERDLVVGMVGFPNVGKSSVINALFGSKKTSVSRQPGKTKHFQTLPMPHIGVTLCDCPGLVFPNVVWTKHHLAINGVLPIEHFRGDIVPAIQLICDRIPDIICRYYGVTLPRPAASVRKTPGGIPLEARVFLGALCAHRKFYSGGGGGQPDYFRASRMVLRDFCTGRLPHCESPPPPKSLEGNEKARAAVPPGGPQQVLPSSSATGPSSSSSSSSSSAGQGPQEEMGKSGGENLSSAAEEEKTGGGMFSSDGKGFTSIFALNSRNYIPPPAEEKKESAVPSTNLPAAEAEEGKMKSQPEREIEAATNEENEKEGGEASEAKAAEAQSVPGKAGPEDSNVQPASEARVEGGELGASEENSHQLSAVQEEEDEEGEMDDEEEWEEGDDFDLAELAMERQSASSQAGVPRMTKRAMRKAQKQAMKGNMGRLAVSVSGVPSSVRHLRETR</sequence>
<feature type="compositionally biased region" description="Basic and acidic residues" evidence="6">
    <location>
        <begin position="639"/>
        <end position="649"/>
    </location>
</feature>
<dbReference type="PANTHER" id="PTHR45709:SF2">
    <property type="entry name" value="LARGE SUBUNIT GTPASE 1 HOMOLOG"/>
    <property type="match status" value="1"/>
</dbReference>
<dbReference type="InterPro" id="IPR043358">
    <property type="entry name" value="GNL1-like"/>
</dbReference>
<evidence type="ECO:0000256" key="3">
    <source>
        <dbReference type="ARBA" id="ARBA00022741"/>
    </source>
</evidence>